<dbReference type="EMBL" id="BMNT01000021">
    <property type="protein sequence ID" value="GGK92894.1"/>
    <property type="molecule type" value="Genomic_DNA"/>
</dbReference>
<evidence type="ECO:0000313" key="5">
    <source>
        <dbReference type="EMBL" id="GGK92894.1"/>
    </source>
</evidence>
<dbReference type="Proteomes" id="UP000645217">
    <property type="component" value="Unassembled WGS sequence"/>
</dbReference>
<dbReference type="InterPro" id="IPR018060">
    <property type="entry name" value="HTH_AraC"/>
</dbReference>
<dbReference type="GO" id="GO:0043565">
    <property type="term" value="F:sequence-specific DNA binding"/>
    <property type="evidence" value="ECO:0007669"/>
    <property type="project" value="InterPro"/>
</dbReference>
<keyword evidence="2" id="KW-0238">DNA-binding</keyword>
<protein>
    <submittedName>
        <fullName evidence="5">AraC family transcriptional regulator</fullName>
    </submittedName>
</protein>
<evidence type="ECO:0000256" key="3">
    <source>
        <dbReference type="ARBA" id="ARBA00023163"/>
    </source>
</evidence>
<keyword evidence="3" id="KW-0804">Transcription</keyword>
<accession>A0A917R752</accession>
<evidence type="ECO:0000256" key="2">
    <source>
        <dbReference type="ARBA" id="ARBA00023125"/>
    </source>
</evidence>
<feature type="domain" description="HTH araC/xylS-type" evidence="4">
    <location>
        <begin position="209"/>
        <end position="310"/>
    </location>
</feature>
<gene>
    <name evidence="5" type="ORF">GCM10007964_39260</name>
</gene>
<proteinExistence type="predicted"/>
<reference evidence="5" key="2">
    <citation type="submission" date="2020-09" db="EMBL/GenBank/DDBJ databases">
        <authorList>
            <person name="Sun Q."/>
            <person name="Ohkuma M."/>
        </authorList>
    </citation>
    <scope>NUCLEOTIDE SEQUENCE</scope>
    <source>
        <strain evidence="5">JCM 13064</strain>
    </source>
</reference>
<evidence type="ECO:0000256" key="1">
    <source>
        <dbReference type="ARBA" id="ARBA00023015"/>
    </source>
</evidence>
<evidence type="ECO:0000259" key="4">
    <source>
        <dbReference type="PROSITE" id="PS01124"/>
    </source>
</evidence>
<name>A0A917R752_9ACTN</name>
<dbReference type="PANTHER" id="PTHR46796:SF6">
    <property type="entry name" value="ARAC SUBFAMILY"/>
    <property type="match status" value="1"/>
</dbReference>
<dbReference type="PANTHER" id="PTHR46796">
    <property type="entry name" value="HTH-TYPE TRANSCRIPTIONAL ACTIVATOR RHAS-RELATED"/>
    <property type="match status" value="1"/>
</dbReference>
<dbReference type="InterPro" id="IPR035418">
    <property type="entry name" value="AraC-bd_2"/>
</dbReference>
<dbReference type="GO" id="GO:0003700">
    <property type="term" value="F:DNA-binding transcription factor activity"/>
    <property type="evidence" value="ECO:0007669"/>
    <property type="project" value="InterPro"/>
</dbReference>
<dbReference type="Pfam" id="PF14525">
    <property type="entry name" value="AraC_binding_2"/>
    <property type="match status" value="1"/>
</dbReference>
<dbReference type="RefSeq" id="WP_189164482.1">
    <property type="nucleotide sequence ID" value="NZ_BMNT01000021.1"/>
</dbReference>
<dbReference type="PROSITE" id="PS01124">
    <property type="entry name" value="HTH_ARAC_FAMILY_2"/>
    <property type="match status" value="1"/>
</dbReference>
<keyword evidence="1" id="KW-0805">Transcription regulation</keyword>
<dbReference type="AlphaFoldDB" id="A0A917R752"/>
<dbReference type="Gene3D" id="1.10.10.60">
    <property type="entry name" value="Homeodomain-like"/>
    <property type="match status" value="1"/>
</dbReference>
<comment type="caution">
    <text evidence="5">The sequence shown here is derived from an EMBL/GenBank/DDBJ whole genome shotgun (WGS) entry which is preliminary data.</text>
</comment>
<sequence>MLTVVASRVGVHLDQVEDLQVAASSIFVPLQIKDLAKKPFHAIVRNTNLGPVTLTRIQHTPATVLRRPRLITSTDPDLVKVTLHRRGQLIVSQDDKQSVVRPGDLIAYETSRPYQLIGNDRCDLVVIGLSRLMLGPGADLITRRTVTAIPSDRGTRSLIAGFLSDLLDTTDEVPAHAGIRLADALASLIMTVFADTTAERVDARTELTDRIIVYALANLGDPTLSVESVARRHGVSARHVHKLLQRRGMTFAAWLKRERLHRIRRDLIDPAYAHRTTAAIAARWGIFDPDHLGRAFKAEFGHTAANIRRSRLH</sequence>
<dbReference type="Pfam" id="PF12833">
    <property type="entry name" value="HTH_18"/>
    <property type="match status" value="1"/>
</dbReference>
<organism evidence="5 6">
    <name type="scientific">Sphaerisporangium melleum</name>
    <dbReference type="NCBI Taxonomy" id="321316"/>
    <lineage>
        <taxon>Bacteria</taxon>
        <taxon>Bacillati</taxon>
        <taxon>Actinomycetota</taxon>
        <taxon>Actinomycetes</taxon>
        <taxon>Streptosporangiales</taxon>
        <taxon>Streptosporangiaceae</taxon>
        <taxon>Sphaerisporangium</taxon>
    </lineage>
</organism>
<keyword evidence="6" id="KW-1185">Reference proteome</keyword>
<evidence type="ECO:0000313" key="6">
    <source>
        <dbReference type="Proteomes" id="UP000645217"/>
    </source>
</evidence>
<dbReference type="SMART" id="SM00342">
    <property type="entry name" value="HTH_ARAC"/>
    <property type="match status" value="1"/>
</dbReference>
<dbReference type="InterPro" id="IPR050204">
    <property type="entry name" value="AraC_XylS_family_regulators"/>
</dbReference>
<reference evidence="5" key="1">
    <citation type="journal article" date="2014" name="Int. J. Syst. Evol. Microbiol.">
        <title>Complete genome sequence of Corynebacterium casei LMG S-19264T (=DSM 44701T), isolated from a smear-ripened cheese.</title>
        <authorList>
            <consortium name="US DOE Joint Genome Institute (JGI-PGF)"/>
            <person name="Walter F."/>
            <person name="Albersmeier A."/>
            <person name="Kalinowski J."/>
            <person name="Ruckert C."/>
        </authorList>
    </citation>
    <scope>NUCLEOTIDE SEQUENCE</scope>
    <source>
        <strain evidence="5">JCM 13064</strain>
    </source>
</reference>